<gene>
    <name evidence="4" type="primary">TTC36</name>
    <name evidence="4" type="ORF">BGZ99_007227</name>
</gene>
<evidence type="ECO:0000313" key="4">
    <source>
        <dbReference type="EMBL" id="KAG0315849.1"/>
    </source>
</evidence>
<feature type="region of interest" description="Disordered" evidence="2">
    <location>
        <begin position="115"/>
        <end position="155"/>
    </location>
</feature>
<protein>
    <submittedName>
        <fullName evidence="4">Tetratricopeptide repeat protein 36</fullName>
    </submittedName>
</protein>
<dbReference type="InterPro" id="IPR011990">
    <property type="entry name" value="TPR-like_helical_dom_sf"/>
</dbReference>
<keyword evidence="3" id="KW-0732">Signal</keyword>
<dbReference type="AlphaFoldDB" id="A0A9P6URB0"/>
<evidence type="ECO:0000256" key="3">
    <source>
        <dbReference type="SAM" id="SignalP"/>
    </source>
</evidence>
<dbReference type="InterPro" id="IPR038906">
    <property type="entry name" value="TTC36"/>
</dbReference>
<dbReference type="SMART" id="SM00028">
    <property type="entry name" value="TPR"/>
    <property type="match status" value="2"/>
</dbReference>
<feature type="signal peptide" evidence="3">
    <location>
        <begin position="1"/>
        <end position="20"/>
    </location>
</feature>
<dbReference type="SUPFAM" id="SSF48452">
    <property type="entry name" value="TPR-like"/>
    <property type="match status" value="1"/>
</dbReference>
<evidence type="ECO:0000256" key="2">
    <source>
        <dbReference type="SAM" id="MobiDB-lite"/>
    </source>
</evidence>
<keyword evidence="5" id="KW-1185">Reference proteome</keyword>
<dbReference type="GO" id="GO:0006570">
    <property type="term" value="P:tyrosine metabolic process"/>
    <property type="evidence" value="ECO:0007669"/>
    <property type="project" value="TreeGrafter"/>
</dbReference>
<dbReference type="EMBL" id="JAAAIP010000510">
    <property type="protein sequence ID" value="KAG0315849.1"/>
    <property type="molecule type" value="Genomic_DNA"/>
</dbReference>
<name>A0A9P6URB0_9FUNG</name>
<proteinExistence type="inferred from homology"/>
<accession>A0A9P6URB0</accession>
<evidence type="ECO:0000313" key="5">
    <source>
        <dbReference type="Proteomes" id="UP000738325"/>
    </source>
</evidence>
<reference evidence="4" key="1">
    <citation type="journal article" date="2020" name="Fungal Divers.">
        <title>Resolving the Mortierellaceae phylogeny through synthesis of multi-gene phylogenetics and phylogenomics.</title>
        <authorList>
            <person name="Vandepol N."/>
            <person name="Liber J."/>
            <person name="Desiro A."/>
            <person name="Na H."/>
            <person name="Kennedy M."/>
            <person name="Barry K."/>
            <person name="Grigoriev I.V."/>
            <person name="Miller A.N."/>
            <person name="O'Donnell K."/>
            <person name="Stajich J.E."/>
            <person name="Bonito G."/>
        </authorList>
    </citation>
    <scope>NUCLEOTIDE SEQUENCE</scope>
    <source>
        <strain evidence="4">REB-010B</strain>
    </source>
</reference>
<dbReference type="Gene3D" id="1.25.40.10">
    <property type="entry name" value="Tetratricopeptide repeat domain"/>
    <property type="match status" value="1"/>
</dbReference>
<comment type="caution">
    <text evidence="4">The sequence shown here is derived from an EMBL/GenBank/DDBJ whole genome shotgun (WGS) entry which is preliminary data.</text>
</comment>
<evidence type="ECO:0000256" key="1">
    <source>
        <dbReference type="ARBA" id="ARBA00006995"/>
    </source>
</evidence>
<dbReference type="PANTHER" id="PTHR21405:SF0">
    <property type="entry name" value="TETRATRICOPEPTIDE REPEAT PROTEIN 36"/>
    <property type="match status" value="1"/>
</dbReference>
<feature type="chain" id="PRO_5040199047" evidence="3">
    <location>
        <begin position="21"/>
        <end position="345"/>
    </location>
</feature>
<dbReference type="OrthoDB" id="539634at2759"/>
<organism evidence="4 5">
    <name type="scientific">Dissophora globulifera</name>
    <dbReference type="NCBI Taxonomy" id="979702"/>
    <lineage>
        <taxon>Eukaryota</taxon>
        <taxon>Fungi</taxon>
        <taxon>Fungi incertae sedis</taxon>
        <taxon>Mucoromycota</taxon>
        <taxon>Mortierellomycotina</taxon>
        <taxon>Mortierellomycetes</taxon>
        <taxon>Mortierellales</taxon>
        <taxon>Mortierellaceae</taxon>
        <taxon>Dissophora</taxon>
    </lineage>
</organism>
<dbReference type="InterPro" id="IPR019734">
    <property type="entry name" value="TPR_rpt"/>
</dbReference>
<dbReference type="Proteomes" id="UP000738325">
    <property type="component" value="Unassembled WGS sequence"/>
</dbReference>
<dbReference type="Pfam" id="PF13414">
    <property type="entry name" value="TPR_11"/>
    <property type="match status" value="1"/>
</dbReference>
<sequence>MKSIVVVALSATAFFATASADMLQINNPTDGTVWKTEVSNFVGWTGNCASMGNDAKTVKVDLVNGPSNAVRYVATLGTLDCSGSNTRADMTVPGTVASGQYSIVVRTAPEQSYTNSFQIDNPAQPAAPSSPSTPPQATTAASPANPTSNSSADMATKTTVSVKDAKILDMVFNPEGTMLPDKETESMLNTEPTVIEPEMLKNLKALEAEAVMLAERDDINGAIAKFTEAITLCPTYASAYNNRAQAYRIQENTKAALEDLDRAIEHGNGQPSILKQAYTQRGVIKKLAGDKNGAQLDFERGARYGNPIAKAVSVQDNPISQLCGAMVMEMLSKEMNGSKETANSN</sequence>
<comment type="similarity">
    <text evidence="1">Belongs to the TTC36 family.</text>
</comment>
<dbReference type="PANTHER" id="PTHR21405">
    <property type="entry name" value="CDNA SEQUENCE BC021608"/>
    <property type="match status" value="1"/>
</dbReference>
<feature type="compositionally biased region" description="Low complexity" evidence="2">
    <location>
        <begin position="122"/>
        <end position="152"/>
    </location>
</feature>